<protein>
    <submittedName>
        <fullName evidence="1">Uncharacterized protein</fullName>
    </submittedName>
</protein>
<keyword evidence="2" id="KW-1185">Reference proteome</keyword>
<dbReference type="Proteomes" id="UP000054538">
    <property type="component" value="Unassembled WGS sequence"/>
</dbReference>
<reference evidence="2" key="2">
    <citation type="submission" date="2015-01" db="EMBL/GenBank/DDBJ databases">
        <title>Evolutionary Origins and Diversification of the Mycorrhizal Mutualists.</title>
        <authorList>
            <consortium name="DOE Joint Genome Institute"/>
            <consortium name="Mycorrhizal Genomics Consortium"/>
            <person name="Kohler A."/>
            <person name="Kuo A."/>
            <person name="Nagy L.G."/>
            <person name="Floudas D."/>
            <person name="Copeland A."/>
            <person name="Barry K.W."/>
            <person name="Cichocki N."/>
            <person name="Veneault-Fourrey C."/>
            <person name="LaButti K."/>
            <person name="Lindquist E.A."/>
            <person name="Lipzen A."/>
            <person name="Lundell T."/>
            <person name="Morin E."/>
            <person name="Murat C."/>
            <person name="Riley R."/>
            <person name="Ohm R."/>
            <person name="Sun H."/>
            <person name="Tunlid A."/>
            <person name="Henrissat B."/>
            <person name="Grigoriev I.V."/>
            <person name="Hibbett D.S."/>
            <person name="Martin F."/>
        </authorList>
    </citation>
    <scope>NUCLEOTIDE SEQUENCE [LARGE SCALE GENOMIC DNA]</scope>
    <source>
        <strain evidence="2">Ve08.2h10</strain>
    </source>
</reference>
<gene>
    <name evidence="1" type="ORF">PAXRUDRAFT_100972</name>
</gene>
<sequence length="66" mass="7481">LLKYQHPQMKESDIPHWTKLRDEILTKAAEAEAKLSDHLKGIPGQILITFDAWTSSAYDPYLAITA</sequence>
<proteinExistence type="predicted"/>
<evidence type="ECO:0000313" key="1">
    <source>
        <dbReference type="EMBL" id="KIK75907.1"/>
    </source>
</evidence>
<dbReference type="EMBL" id="KN827777">
    <property type="protein sequence ID" value="KIK75907.1"/>
    <property type="molecule type" value="Genomic_DNA"/>
</dbReference>
<dbReference type="HOGENOM" id="CLU_155624_2_1_1"/>
<dbReference type="AlphaFoldDB" id="A0A0D0BXI1"/>
<reference evidence="1 2" key="1">
    <citation type="submission" date="2014-04" db="EMBL/GenBank/DDBJ databases">
        <authorList>
            <consortium name="DOE Joint Genome Institute"/>
            <person name="Kuo A."/>
            <person name="Kohler A."/>
            <person name="Jargeat P."/>
            <person name="Nagy L.G."/>
            <person name="Floudas D."/>
            <person name="Copeland A."/>
            <person name="Barry K.W."/>
            <person name="Cichocki N."/>
            <person name="Veneault-Fourrey C."/>
            <person name="LaButti K."/>
            <person name="Lindquist E.A."/>
            <person name="Lipzen A."/>
            <person name="Lundell T."/>
            <person name="Morin E."/>
            <person name="Murat C."/>
            <person name="Sun H."/>
            <person name="Tunlid A."/>
            <person name="Henrissat B."/>
            <person name="Grigoriev I.V."/>
            <person name="Hibbett D.S."/>
            <person name="Martin F."/>
            <person name="Nordberg H.P."/>
            <person name="Cantor M.N."/>
            <person name="Hua S.X."/>
        </authorList>
    </citation>
    <scope>NUCLEOTIDE SEQUENCE [LARGE SCALE GENOMIC DNA]</scope>
    <source>
        <strain evidence="1 2">Ve08.2h10</strain>
    </source>
</reference>
<accession>A0A0D0BXI1</accession>
<name>A0A0D0BXI1_9AGAM</name>
<feature type="non-terminal residue" evidence="1">
    <location>
        <position position="1"/>
    </location>
</feature>
<feature type="non-terminal residue" evidence="1">
    <location>
        <position position="66"/>
    </location>
</feature>
<dbReference type="OrthoDB" id="1607513at2759"/>
<dbReference type="InParanoid" id="A0A0D0BXI1"/>
<organism evidence="1 2">
    <name type="scientific">Paxillus rubicundulus Ve08.2h10</name>
    <dbReference type="NCBI Taxonomy" id="930991"/>
    <lineage>
        <taxon>Eukaryota</taxon>
        <taxon>Fungi</taxon>
        <taxon>Dikarya</taxon>
        <taxon>Basidiomycota</taxon>
        <taxon>Agaricomycotina</taxon>
        <taxon>Agaricomycetes</taxon>
        <taxon>Agaricomycetidae</taxon>
        <taxon>Boletales</taxon>
        <taxon>Paxilineae</taxon>
        <taxon>Paxillaceae</taxon>
        <taxon>Paxillus</taxon>
    </lineage>
</organism>
<evidence type="ECO:0000313" key="2">
    <source>
        <dbReference type="Proteomes" id="UP000054538"/>
    </source>
</evidence>